<dbReference type="STRING" id="1314783.A0A165L807"/>
<feature type="compositionally biased region" description="Low complexity" evidence="8">
    <location>
        <begin position="343"/>
        <end position="373"/>
    </location>
</feature>
<keyword evidence="3" id="KW-0677">Repeat</keyword>
<organism evidence="10 11">
    <name type="scientific">Daedalea quercina L-15889</name>
    <dbReference type="NCBI Taxonomy" id="1314783"/>
    <lineage>
        <taxon>Eukaryota</taxon>
        <taxon>Fungi</taxon>
        <taxon>Dikarya</taxon>
        <taxon>Basidiomycota</taxon>
        <taxon>Agaricomycotina</taxon>
        <taxon>Agaricomycetes</taxon>
        <taxon>Polyporales</taxon>
        <taxon>Fomitopsis</taxon>
    </lineage>
</organism>
<keyword evidence="2" id="KW-0479">Metal-binding</keyword>
<dbReference type="InterPro" id="IPR013087">
    <property type="entry name" value="Znf_C2H2_type"/>
</dbReference>
<accession>A0A165L807</accession>
<sequence>MKQTPDEKKETHKKKTPAKKKIETGSWPCKMNGCNKVFAREADLKRHQRTTKTHSMPGFACPQCDATFTRTDALRRHQKSRHNGIVIAPVEPEKVRTVVENDAESSGSRSRSVTPSKEGEGSSTNGSPPQAVAQPGTSGPGSYYRQHTMNQSYVPPRTHSGIVMDPHYSQSIGPPTSAARLHQATWSAPPPWAEAPPPGHPMYHMPPPPPGYYPPHYRYGPPPGMPLPPHMHPGMPPEYMGHPPYGAPYPPPPGAAPPPHNGSVSPPQRERDEPESEDAEMEETSSRGSPAIDPSLDQPAQALHPSSMQAHEQKSPFAGRSQKLISHAEAEAAVKAVLALQKVGESAAASATSDAQAKEAPSPAATSQPAATSEMPEQSGEQPSSVSAQDASADLDMDADADGEADGDGEEVKGNHSDVSASKALAPPPQGEIVTEDGVAMLNPAELLTQVGDHRPQ</sequence>
<dbReference type="Pfam" id="PF00096">
    <property type="entry name" value="zf-C2H2"/>
    <property type="match status" value="2"/>
</dbReference>
<comment type="subcellular location">
    <subcellularLocation>
        <location evidence="1">Nucleus</location>
    </subcellularLocation>
</comment>
<dbReference type="PROSITE" id="PS50157">
    <property type="entry name" value="ZINC_FINGER_C2H2_2"/>
    <property type="match status" value="2"/>
</dbReference>
<feature type="domain" description="C2H2-type" evidence="9">
    <location>
        <begin position="27"/>
        <end position="57"/>
    </location>
</feature>
<reference evidence="10 11" key="1">
    <citation type="journal article" date="2016" name="Mol. Biol. Evol.">
        <title>Comparative Genomics of Early-Diverging Mushroom-Forming Fungi Provides Insights into the Origins of Lignocellulose Decay Capabilities.</title>
        <authorList>
            <person name="Nagy L.G."/>
            <person name="Riley R."/>
            <person name="Tritt A."/>
            <person name="Adam C."/>
            <person name="Daum C."/>
            <person name="Floudas D."/>
            <person name="Sun H."/>
            <person name="Yadav J.S."/>
            <person name="Pangilinan J."/>
            <person name="Larsson K.H."/>
            <person name="Matsuura K."/>
            <person name="Barry K."/>
            <person name="Labutti K."/>
            <person name="Kuo R."/>
            <person name="Ohm R.A."/>
            <person name="Bhattacharya S.S."/>
            <person name="Shirouzu T."/>
            <person name="Yoshinaga Y."/>
            <person name="Martin F.M."/>
            <person name="Grigoriev I.V."/>
            <person name="Hibbett D.S."/>
        </authorList>
    </citation>
    <scope>NUCLEOTIDE SEQUENCE [LARGE SCALE GENOMIC DNA]</scope>
    <source>
        <strain evidence="10 11">L-15889</strain>
    </source>
</reference>
<keyword evidence="4 7" id="KW-0863">Zinc-finger</keyword>
<dbReference type="PANTHER" id="PTHR40626:SF11">
    <property type="entry name" value="ZINC FINGER PROTEIN YPR022C"/>
    <property type="match status" value="1"/>
</dbReference>
<protein>
    <recommendedName>
        <fullName evidence="9">C2H2-type domain-containing protein</fullName>
    </recommendedName>
</protein>
<name>A0A165L807_9APHY</name>
<evidence type="ECO:0000313" key="10">
    <source>
        <dbReference type="EMBL" id="KZT64067.1"/>
    </source>
</evidence>
<feature type="region of interest" description="Disordered" evidence="8">
    <location>
        <begin position="1"/>
        <end position="26"/>
    </location>
</feature>
<dbReference type="AlphaFoldDB" id="A0A165L807"/>
<dbReference type="SMART" id="SM00355">
    <property type="entry name" value="ZnF_C2H2"/>
    <property type="match status" value="2"/>
</dbReference>
<dbReference type="GO" id="GO:0008270">
    <property type="term" value="F:zinc ion binding"/>
    <property type="evidence" value="ECO:0007669"/>
    <property type="project" value="UniProtKB-KW"/>
</dbReference>
<evidence type="ECO:0000256" key="7">
    <source>
        <dbReference type="PROSITE-ProRule" id="PRU00042"/>
    </source>
</evidence>
<evidence type="ECO:0000256" key="1">
    <source>
        <dbReference type="ARBA" id="ARBA00004123"/>
    </source>
</evidence>
<feature type="domain" description="C2H2-type" evidence="9">
    <location>
        <begin position="59"/>
        <end position="84"/>
    </location>
</feature>
<feature type="compositionally biased region" description="Basic and acidic residues" evidence="8">
    <location>
        <begin position="1"/>
        <end position="10"/>
    </location>
</feature>
<dbReference type="GO" id="GO:0000785">
    <property type="term" value="C:chromatin"/>
    <property type="evidence" value="ECO:0007669"/>
    <property type="project" value="TreeGrafter"/>
</dbReference>
<evidence type="ECO:0000313" key="11">
    <source>
        <dbReference type="Proteomes" id="UP000076727"/>
    </source>
</evidence>
<dbReference type="Proteomes" id="UP000076727">
    <property type="component" value="Unassembled WGS sequence"/>
</dbReference>
<dbReference type="EMBL" id="KV429143">
    <property type="protein sequence ID" value="KZT64067.1"/>
    <property type="molecule type" value="Genomic_DNA"/>
</dbReference>
<dbReference type="InterPro" id="IPR036236">
    <property type="entry name" value="Znf_C2H2_sf"/>
</dbReference>
<dbReference type="PROSITE" id="PS00028">
    <property type="entry name" value="ZINC_FINGER_C2H2_1"/>
    <property type="match status" value="1"/>
</dbReference>
<evidence type="ECO:0000256" key="5">
    <source>
        <dbReference type="ARBA" id="ARBA00022833"/>
    </source>
</evidence>
<feature type="region of interest" description="Disordered" evidence="8">
    <location>
        <begin position="246"/>
        <end position="323"/>
    </location>
</feature>
<feature type="region of interest" description="Disordered" evidence="8">
    <location>
        <begin position="343"/>
        <end position="438"/>
    </location>
</feature>
<dbReference type="InterPro" id="IPR051059">
    <property type="entry name" value="VerF-like"/>
</dbReference>
<dbReference type="OrthoDB" id="8922241at2759"/>
<dbReference type="Gene3D" id="3.30.160.60">
    <property type="entry name" value="Classic Zinc Finger"/>
    <property type="match status" value="2"/>
</dbReference>
<feature type="compositionally biased region" description="Polar residues" evidence="8">
    <location>
        <begin position="375"/>
        <end position="387"/>
    </location>
</feature>
<evidence type="ECO:0000256" key="8">
    <source>
        <dbReference type="SAM" id="MobiDB-lite"/>
    </source>
</evidence>
<feature type="region of interest" description="Disordered" evidence="8">
    <location>
        <begin position="99"/>
        <end position="147"/>
    </location>
</feature>
<feature type="compositionally biased region" description="Acidic residues" evidence="8">
    <location>
        <begin position="273"/>
        <end position="283"/>
    </location>
</feature>
<dbReference type="PANTHER" id="PTHR40626">
    <property type="entry name" value="MIP31509P"/>
    <property type="match status" value="1"/>
</dbReference>
<dbReference type="GO" id="GO:0000981">
    <property type="term" value="F:DNA-binding transcription factor activity, RNA polymerase II-specific"/>
    <property type="evidence" value="ECO:0007669"/>
    <property type="project" value="InterPro"/>
</dbReference>
<evidence type="ECO:0000256" key="4">
    <source>
        <dbReference type="ARBA" id="ARBA00022771"/>
    </source>
</evidence>
<dbReference type="GO" id="GO:0000978">
    <property type="term" value="F:RNA polymerase II cis-regulatory region sequence-specific DNA binding"/>
    <property type="evidence" value="ECO:0007669"/>
    <property type="project" value="InterPro"/>
</dbReference>
<evidence type="ECO:0000256" key="6">
    <source>
        <dbReference type="ARBA" id="ARBA00023242"/>
    </source>
</evidence>
<keyword evidence="5" id="KW-0862">Zinc</keyword>
<evidence type="ECO:0000256" key="2">
    <source>
        <dbReference type="ARBA" id="ARBA00022723"/>
    </source>
</evidence>
<evidence type="ECO:0000256" key="3">
    <source>
        <dbReference type="ARBA" id="ARBA00022737"/>
    </source>
</evidence>
<keyword evidence="11" id="KW-1185">Reference proteome</keyword>
<dbReference type="SUPFAM" id="SSF57667">
    <property type="entry name" value="beta-beta-alpha zinc fingers"/>
    <property type="match status" value="1"/>
</dbReference>
<proteinExistence type="predicted"/>
<dbReference type="GO" id="GO:0005634">
    <property type="term" value="C:nucleus"/>
    <property type="evidence" value="ECO:0007669"/>
    <property type="project" value="UniProtKB-SubCell"/>
</dbReference>
<feature type="compositionally biased region" description="Acidic residues" evidence="8">
    <location>
        <begin position="393"/>
        <end position="409"/>
    </location>
</feature>
<gene>
    <name evidence="10" type="ORF">DAEQUDRAFT_733130</name>
</gene>
<feature type="compositionally biased region" description="Pro residues" evidence="8">
    <location>
        <begin position="246"/>
        <end position="260"/>
    </location>
</feature>
<keyword evidence="6" id="KW-0539">Nucleus</keyword>
<evidence type="ECO:0000259" key="9">
    <source>
        <dbReference type="PROSITE" id="PS50157"/>
    </source>
</evidence>